<dbReference type="EMBL" id="JACEGD010000002">
    <property type="protein sequence ID" value="MBH5385051.1"/>
    <property type="molecule type" value="Genomic_DNA"/>
</dbReference>
<protein>
    <recommendedName>
        <fullName evidence="4">Apea-like HEPN domain-containing protein</fullName>
    </recommendedName>
</protein>
<proteinExistence type="predicted"/>
<name>A0ABS0NVM2_9BRAD</name>
<evidence type="ECO:0008006" key="4">
    <source>
        <dbReference type="Google" id="ProtNLM"/>
    </source>
</evidence>
<organism evidence="2 3">
    <name type="scientific">Bradyrhizobium diversitatis</name>
    <dbReference type="NCBI Taxonomy" id="2755406"/>
    <lineage>
        <taxon>Bacteria</taxon>
        <taxon>Pseudomonadati</taxon>
        <taxon>Pseudomonadota</taxon>
        <taxon>Alphaproteobacteria</taxon>
        <taxon>Hyphomicrobiales</taxon>
        <taxon>Nitrobacteraceae</taxon>
        <taxon>Bradyrhizobium</taxon>
    </lineage>
</organism>
<evidence type="ECO:0000313" key="2">
    <source>
        <dbReference type="EMBL" id="MBH5385051.1"/>
    </source>
</evidence>
<accession>A0ABS0NVM2</accession>
<dbReference type="Proteomes" id="UP001194539">
    <property type="component" value="Unassembled WGS sequence"/>
</dbReference>
<evidence type="ECO:0000313" key="3">
    <source>
        <dbReference type="Proteomes" id="UP001194539"/>
    </source>
</evidence>
<reference evidence="2 3" key="1">
    <citation type="submission" date="2020-07" db="EMBL/GenBank/DDBJ databases">
        <title>Bradyrhizobium diversity isolated from nodules of indigenous legumes of Western Australia.</title>
        <authorList>
            <person name="Klepa M.S."/>
        </authorList>
    </citation>
    <scope>NUCLEOTIDE SEQUENCE [LARGE SCALE GENOMIC DNA]</scope>
    <source>
        <strain evidence="2 3">CNPSo 4019</strain>
    </source>
</reference>
<dbReference type="InterPro" id="IPR035383">
    <property type="entry name" value="MauJ"/>
</dbReference>
<evidence type="ECO:0000256" key="1">
    <source>
        <dbReference type="SAM" id="MobiDB-lite"/>
    </source>
</evidence>
<dbReference type="RefSeq" id="WP_197964814.1">
    <property type="nucleotide sequence ID" value="NZ_JACEGD010000002.1"/>
</dbReference>
<gene>
    <name evidence="2" type="ORF">H1B27_02005</name>
</gene>
<dbReference type="Pfam" id="PF17419">
    <property type="entry name" value="MauJ"/>
    <property type="match status" value="1"/>
</dbReference>
<comment type="caution">
    <text evidence="2">The sequence shown here is derived from an EMBL/GenBank/DDBJ whole genome shotgun (WGS) entry which is preliminary data.</text>
</comment>
<keyword evidence="3" id="KW-1185">Reference proteome</keyword>
<sequence>MYARPLSEILHRALTEPGVFDDTLKRFESLRGYGLLPRGRESAGVRLSDEQIASAVLGFVPILPGWAGHVSLVLGSLCAVGGPAASFRGTATLLDSIASVIAEDEACRSILSFSFSIARTRNDDDYHARALFQKGEQRRTVSYVSKMATSLLSKGAEAIYDHDRMDAPSARQLVLGRDFFTQLRRAVSLSRQLDLPLKADWREYQTEEERDAFHRSLGARRNSRFLNLGVDTQAVWPKEPTRVKFAGRHFVLFPKTKEFSHSISIDLVNERISAEDARTLLNRFLSLLSWCDDSYAVLDDGWSGNPIPVPVQRSHGAFSTTPHWVFSRSIPDDPELLQRLAYYREGLNARQAGLVTFEVLSFFKVFERRSRTKPGEQNATKLWIKNVFAEVSASLRPEILSRFDADRNGKDVEKYVFDNCRVAAAHASESFPSDADASPELRRLYSAAEVTFALARHFIQTEYKLSKLSYSDELADDRDDSLPETPKANIGDARQE</sequence>
<feature type="region of interest" description="Disordered" evidence="1">
    <location>
        <begin position="474"/>
        <end position="496"/>
    </location>
</feature>